<evidence type="ECO:0000313" key="14">
    <source>
        <dbReference type="EMBL" id="KAF4944284.1"/>
    </source>
</evidence>
<evidence type="ECO:0000256" key="5">
    <source>
        <dbReference type="ARBA" id="ARBA00022793"/>
    </source>
</evidence>
<reference evidence="14" key="2">
    <citation type="submission" date="2020-05" db="EMBL/GenBank/DDBJ databases">
        <authorList>
            <person name="Kim H.-S."/>
            <person name="Proctor R.H."/>
            <person name="Brown D.W."/>
        </authorList>
    </citation>
    <scope>NUCLEOTIDE SEQUENCE</scope>
    <source>
        <strain evidence="14">NRRL 20472</strain>
    </source>
</reference>
<protein>
    <recommendedName>
        <fullName evidence="3">Pyruvate decarboxylase</fullName>
    </recommendedName>
</protein>
<dbReference type="OrthoDB" id="308383at2759"/>
<comment type="caution">
    <text evidence="14">The sequence shown here is derived from an EMBL/GenBank/DDBJ whole genome shotgun (WGS) entry which is preliminary data.</text>
</comment>
<evidence type="ECO:0000259" key="11">
    <source>
        <dbReference type="Pfam" id="PF00205"/>
    </source>
</evidence>
<dbReference type="CDD" id="cd07038">
    <property type="entry name" value="TPP_PYR_PDC_IPDC_like"/>
    <property type="match status" value="1"/>
</dbReference>
<keyword evidence="6 9" id="KW-0460">Magnesium</keyword>
<feature type="domain" description="Thiamine pyrophosphate enzyme TPP-binding" evidence="12">
    <location>
        <begin position="402"/>
        <end position="482"/>
    </location>
</feature>
<dbReference type="Proteomes" id="UP000622797">
    <property type="component" value="Unassembled WGS sequence"/>
</dbReference>
<feature type="domain" description="Thiamine pyrophosphate enzyme N-terminal TPP-binding" evidence="13">
    <location>
        <begin position="9"/>
        <end position="117"/>
    </location>
</feature>
<evidence type="ECO:0000256" key="6">
    <source>
        <dbReference type="ARBA" id="ARBA00022842"/>
    </source>
</evidence>
<dbReference type="GO" id="GO:0005829">
    <property type="term" value="C:cytosol"/>
    <property type="evidence" value="ECO:0007669"/>
    <property type="project" value="TreeGrafter"/>
</dbReference>
<dbReference type="InterPro" id="IPR012000">
    <property type="entry name" value="Thiamin_PyroP_enz_cen_dom"/>
</dbReference>
<accession>A0A8H4WNQ7</accession>
<dbReference type="InterPro" id="IPR047213">
    <property type="entry name" value="TPP_PYR_PDC_IPDC-like"/>
</dbReference>
<keyword evidence="4 9" id="KW-0479">Metal-binding</keyword>
<dbReference type="CDD" id="cd02005">
    <property type="entry name" value="TPP_PDC_IPDC"/>
    <property type="match status" value="1"/>
</dbReference>
<feature type="binding site" evidence="9">
    <location>
        <position position="474"/>
    </location>
    <ligand>
        <name>Mg(2+)</name>
        <dbReference type="ChEBI" id="CHEBI:18420"/>
    </ligand>
</feature>
<dbReference type="Gene3D" id="3.40.50.970">
    <property type="match status" value="2"/>
</dbReference>
<keyword evidence="8" id="KW-0456">Lyase</keyword>
<evidence type="ECO:0000313" key="15">
    <source>
        <dbReference type="Proteomes" id="UP000622797"/>
    </source>
</evidence>
<dbReference type="GO" id="GO:0030976">
    <property type="term" value="F:thiamine pyrophosphate binding"/>
    <property type="evidence" value="ECO:0007669"/>
    <property type="project" value="InterPro"/>
</dbReference>
<dbReference type="GO" id="GO:0000287">
    <property type="term" value="F:magnesium ion binding"/>
    <property type="evidence" value="ECO:0007669"/>
    <property type="project" value="InterPro"/>
</dbReference>
<keyword evidence="5" id="KW-0210">Decarboxylase</keyword>
<keyword evidence="15" id="KW-1185">Reference proteome</keyword>
<evidence type="ECO:0000256" key="8">
    <source>
        <dbReference type="ARBA" id="ARBA00023239"/>
    </source>
</evidence>
<keyword evidence="7 10" id="KW-0786">Thiamine pyrophosphate</keyword>
<evidence type="ECO:0000256" key="7">
    <source>
        <dbReference type="ARBA" id="ARBA00023052"/>
    </source>
</evidence>
<dbReference type="SUPFAM" id="SSF52518">
    <property type="entry name" value="Thiamin diphosphate-binding fold (THDP-binding)"/>
    <property type="match status" value="2"/>
</dbReference>
<dbReference type="PANTHER" id="PTHR43452:SF11">
    <property type="entry name" value="PYRUVATE DECARBOXYLASE"/>
    <property type="match status" value="1"/>
</dbReference>
<dbReference type="EMBL" id="JABEXW010001364">
    <property type="protein sequence ID" value="KAF4944284.1"/>
    <property type="molecule type" value="Genomic_DNA"/>
</dbReference>
<dbReference type="Pfam" id="PF02775">
    <property type="entry name" value="TPP_enzyme_C"/>
    <property type="match status" value="1"/>
</dbReference>
<evidence type="ECO:0000256" key="1">
    <source>
        <dbReference type="ARBA" id="ARBA00001964"/>
    </source>
</evidence>
<evidence type="ECO:0000259" key="12">
    <source>
        <dbReference type="Pfam" id="PF02775"/>
    </source>
</evidence>
<evidence type="ECO:0000256" key="10">
    <source>
        <dbReference type="RuleBase" id="RU362132"/>
    </source>
</evidence>
<evidence type="ECO:0000256" key="9">
    <source>
        <dbReference type="PIRSR" id="PIRSR036565-2"/>
    </source>
</evidence>
<comment type="cofactor">
    <cofactor evidence="9">
        <name>Mg(2+)</name>
        <dbReference type="ChEBI" id="CHEBI:18420"/>
    </cofactor>
    <text evidence="9">Binds 1 Mg(2+) per subunit.</text>
</comment>
<dbReference type="InterPro" id="IPR029061">
    <property type="entry name" value="THDP-binding"/>
</dbReference>
<dbReference type="InterPro" id="IPR047214">
    <property type="entry name" value="TPP_PDC_IPDC"/>
</dbReference>
<dbReference type="Pfam" id="PF02776">
    <property type="entry name" value="TPP_enzyme_N"/>
    <property type="match status" value="1"/>
</dbReference>
<name>A0A8H4WNQ7_9HYPO</name>
<organism evidence="14 15">
    <name type="scientific">Fusarium sarcochroum</name>
    <dbReference type="NCBI Taxonomy" id="1208366"/>
    <lineage>
        <taxon>Eukaryota</taxon>
        <taxon>Fungi</taxon>
        <taxon>Dikarya</taxon>
        <taxon>Ascomycota</taxon>
        <taxon>Pezizomycotina</taxon>
        <taxon>Sordariomycetes</taxon>
        <taxon>Hypocreomycetidae</taxon>
        <taxon>Hypocreales</taxon>
        <taxon>Nectriaceae</taxon>
        <taxon>Fusarium</taxon>
        <taxon>Fusarium lateritium species complex</taxon>
    </lineage>
</organism>
<sequence length="562" mass="61261">MTTAPTTVNVAEYLFTRLRQLGCLSVHGVPGDFNLLALDFVRPSGLTWVGSCNELNGGYAADGYARIRGLGAILTTFGVGELSALNAIAGSYAELAPVVHIVGTPSRETQNSGSLVHHTLGNGDFKTFSKIYENVTIAHTNLADPIAAPAQIDHVLQACIVGSRPVYIGLPTDMVTQPADASLLQTPINCNYHKSEPEAETMALDIILDRLYKAIRPVLLVDGAVERRRLLEDTHKLIKCLEIPVFVAPMGKGSVDEDLPNFVGVYAGDGSHPDIRTAFESSDMILTIGNIKSDLNTAGFTYQFSKLSTVDIHYNHVDIGYARFDNVFVRSLLPRLVPGVDPTRLSRSVRIMPTIQAAPLVTSRDDVISHAWFWQRMSQFLQEGDLVVAETGTSYIGGWDLKLPKGARIINQMLWSSIGYGVGATQGVALAVKDSAAGQRTISFEGDGSFQVTAQELATIIRHKLDVTMFLIENGGYTIVSRLVNQSLILCFANYPKERFVHGADAHYNDIPQWQYSKLPSVLTPVGQEAQIKTWKISSRRELDTLLDDKAFALGKGLQASS</sequence>
<dbReference type="GO" id="GO:0005634">
    <property type="term" value="C:nucleus"/>
    <property type="evidence" value="ECO:0007669"/>
    <property type="project" value="TreeGrafter"/>
</dbReference>
<dbReference type="InterPro" id="IPR012001">
    <property type="entry name" value="Thiamin_PyroP_enz_TPP-bd_dom"/>
</dbReference>
<reference evidence="14" key="1">
    <citation type="journal article" date="2020" name="BMC Genomics">
        <title>Correction to: Identification and distribution of gene clusters required for synthesis of sphingolipid metabolism inhibitors in diverse species of the filamentous fungus Fusarium.</title>
        <authorList>
            <person name="Kim H.S."/>
            <person name="Lohmar J.M."/>
            <person name="Busman M."/>
            <person name="Brown D.W."/>
            <person name="Naumann T.A."/>
            <person name="Divon H.H."/>
            <person name="Lysoe E."/>
            <person name="Uhlig S."/>
            <person name="Proctor R.H."/>
        </authorList>
    </citation>
    <scope>NUCLEOTIDE SEQUENCE</scope>
    <source>
        <strain evidence="14">NRRL 20472</strain>
    </source>
</reference>
<evidence type="ECO:0000256" key="2">
    <source>
        <dbReference type="ARBA" id="ARBA00007812"/>
    </source>
</evidence>
<dbReference type="PANTHER" id="PTHR43452">
    <property type="entry name" value="PYRUVATE DECARBOXYLASE"/>
    <property type="match status" value="1"/>
</dbReference>
<feature type="domain" description="Thiamine pyrophosphate enzyme central" evidence="11">
    <location>
        <begin position="206"/>
        <end position="323"/>
    </location>
</feature>
<proteinExistence type="inferred from homology"/>
<dbReference type="SUPFAM" id="SSF52467">
    <property type="entry name" value="DHS-like NAD/FAD-binding domain"/>
    <property type="match status" value="1"/>
</dbReference>
<dbReference type="Pfam" id="PF00205">
    <property type="entry name" value="TPP_enzyme_M"/>
    <property type="match status" value="1"/>
</dbReference>
<dbReference type="InterPro" id="IPR011766">
    <property type="entry name" value="TPP_enzyme_TPP-bd"/>
</dbReference>
<feature type="binding site" evidence="9">
    <location>
        <position position="476"/>
    </location>
    <ligand>
        <name>Mg(2+)</name>
        <dbReference type="ChEBI" id="CHEBI:18420"/>
    </ligand>
</feature>
<dbReference type="InterPro" id="IPR029035">
    <property type="entry name" value="DHS-like_NAD/FAD-binding_dom"/>
</dbReference>
<dbReference type="FunFam" id="3.40.50.970:FF:000019">
    <property type="entry name" value="Pyruvate decarboxylase isozyme"/>
    <property type="match status" value="1"/>
</dbReference>
<dbReference type="Gene3D" id="3.40.50.1220">
    <property type="entry name" value="TPP-binding domain"/>
    <property type="match status" value="1"/>
</dbReference>
<gene>
    <name evidence="14" type="ORF">FSARC_14717</name>
</gene>
<comment type="similarity">
    <text evidence="2 10">Belongs to the TPP enzyme family.</text>
</comment>
<dbReference type="PIRSF" id="PIRSF036565">
    <property type="entry name" value="Pyruvt_ip_decrb"/>
    <property type="match status" value="1"/>
</dbReference>
<evidence type="ECO:0000256" key="4">
    <source>
        <dbReference type="ARBA" id="ARBA00022723"/>
    </source>
</evidence>
<dbReference type="AlphaFoldDB" id="A0A8H4WNQ7"/>
<evidence type="ECO:0000259" key="13">
    <source>
        <dbReference type="Pfam" id="PF02776"/>
    </source>
</evidence>
<dbReference type="GO" id="GO:0004737">
    <property type="term" value="F:pyruvate decarboxylase activity"/>
    <property type="evidence" value="ECO:0007669"/>
    <property type="project" value="TreeGrafter"/>
</dbReference>
<comment type="cofactor">
    <cofactor evidence="1">
        <name>thiamine diphosphate</name>
        <dbReference type="ChEBI" id="CHEBI:58937"/>
    </cofactor>
</comment>
<evidence type="ECO:0000256" key="3">
    <source>
        <dbReference type="ARBA" id="ARBA00014422"/>
    </source>
</evidence>
<dbReference type="InterPro" id="IPR012110">
    <property type="entry name" value="PDC/IPDC-like"/>
</dbReference>
<feature type="binding site" evidence="9">
    <location>
        <position position="447"/>
    </location>
    <ligand>
        <name>Mg(2+)</name>
        <dbReference type="ChEBI" id="CHEBI:18420"/>
    </ligand>
</feature>
<dbReference type="GO" id="GO:0000949">
    <property type="term" value="P:aromatic amino acid family catabolic process to alcohol via Ehrlich pathway"/>
    <property type="evidence" value="ECO:0007669"/>
    <property type="project" value="TreeGrafter"/>
</dbReference>